<protein>
    <recommendedName>
        <fullName evidence="3">DUF4240 domain-containing protein</fullName>
    </recommendedName>
</protein>
<evidence type="ECO:0008006" key="3">
    <source>
        <dbReference type="Google" id="ProtNLM"/>
    </source>
</evidence>
<proteinExistence type="predicted"/>
<sequence>MEDNSNELIEADNSDINELDEILASLFGLAQSAYEAVENSAFFNTVMDYAEIVDDTCEKISKLYKGIKAVASIPDKLFLRKFERLCLGVGKIPEKKRKKYIQKISKKKFNKESAFILDVISRVEDLNKIDVFSLLWEAKIDEKIDDDKFRRYVIMTANTMLQDLIYMSRHIINDTFYITKMEEEGLLAQGWIIYSGLAWATEEGSGGNVYEYTSAAKEYCEIIWNKVPSDKEINRENIFTAEPISDDEIKSMFSE</sequence>
<evidence type="ECO:0000313" key="1">
    <source>
        <dbReference type="EMBL" id="MBC5681777.1"/>
    </source>
</evidence>
<comment type="caution">
    <text evidence="1">The sequence shown here is derived from an EMBL/GenBank/DDBJ whole genome shotgun (WGS) entry which is preliminary data.</text>
</comment>
<evidence type="ECO:0000313" key="2">
    <source>
        <dbReference type="Proteomes" id="UP000628463"/>
    </source>
</evidence>
<name>A0ABR7G2W2_9FIRM</name>
<dbReference type="Proteomes" id="UP000628463">
    <property type="component" value="Unassembled WGS sequence"/>
</dbReference>
<keyword evidence="2" id="KW-1185">Reference proteome</keyword>
<dbReference type="EMBL" id="JACOPD010000010">
    <property type="protein sequence ID" value="MBC5681777.1"/>
    <property type="molecule type" value="Genomic_DNA"/>
</dbReference>
<accession>A0ABR7G2W2</accession>
<reference evidence="1 2" key="1">
    <citation type="submission" date="2020-08" db="EMBL/GenBank/DDBJ databases">
        <title>Genome public.</title>
        <authorList>
            <person name="Liu C."/>
            <person name="Sun Q."/>
        </authorList>
    </citation>
    <scope>NUCLEOTIDE SEQUENCE [LARGE SCALE GENOMIC DNA]</scope>
    <source>
        <strain evidence="1 2">NSJ-43</strain>
    </source>
</reference>
<dbReference type="RefSeq" id="WP_186837395.1">
    <property type="nucleotide sequence ID" value="NZ_JACOPD010000010.1"/>
</dbReference>
<organism evidence="1 2">
    <name type="scientific">Lachnospira hominis</name>
    <name type="common">ex Liu et al. 2021</name>
    <dbReference type="NCBI Taxonomy" id="2763051"/>
    <lineage>
        <taxon>Bacteria</taxon>
        <taxon>Bacillati</taxon>
        <taxon>Bacillota</taxon>
        <taxon>Clostridia</taxon>
        <taxon>Lachnospirales</taxon>
        <taxon>Lachnospiraceae</taxon>
        <taxon>Lachnospira</taxon>
    </lineage>
</organism>
<gene>
    <name evidence="1" type="ORF">H8S01_12520</name>
</gene>